<evidence type="ECO:0000313" key="1">
    <source>
        <dbReference type="EMBL" id="VFK31366.1"/>
    </source>
</evidence>
<name>A0A450XZM7_9GAMM</name>
<evidence type="ECO:0000313" key="2">
    <source>
        <dbReference type="EMBL" id="VFK34720.1"/>
    </source>
</evidence>
<gene>
    <name evidence="1" type="ORF">BECKMB1821G_GA0114241_108215</name>
    <name evidence="3" type="ORF">BECKMB1821H_GA0114242_108614</name>
    <name evidence="2" type="ORF">BECKMB1821I_GA0114274_108115</name>
</gene>
<dbReference type="Pfam" id="PF13711">
    <property type="entry name" value="DUF4160"/>
    <property type="match status" value="1"/>
</dbReference>
<organism evidence="2">
    <name type="scientific">Candidatus Kentrum sp. MB</name>
    <dbReference type="NCBI Taxonomy" id="2138164"/>
    <lineage>
        <taxon>Bacteria</taxon>
        <taxon>Pseudomonadati</taxon>
        <taxon>Pseudomonadota</taxon>
        <taxon>Gammaproteobacteria</taxon>
        <taxon>Candidatus Kentrum</taxon>
    </lineage>
</organism>
<accession>A0A450XZM7</accession>
<protein>
    <recommendedName>
        <fullName evidence="4">DUF4160 domain-containing protein</fullName>
    </recommendedName>
</protein>
<evidence type="ECO:0000313" key="3">
    <source>
        <dbReference type="EMBL" id="VFK76966.1"/>
    </source>
</evidence>
<reference evidence="2" key="1">
    <citation type="submission" date="2019-02" db="EMBL/GenBank/DDBJ databases">
        <authorList>
            <person name="Gruber-Vodicka R. H."/>
            <person name="Seah K. B. B."/>
        </authorList>
    </citation>
    <scope>NUCLEOTIDE SEQUENCE</scope>
    <source>
        <strain evidence="1">BECK_BZ197</strain>
        <strain evidence="3">BECK_BZ198</strain>
        <strain evidence="2">BECK_BZ199</strain>
    </source>
</reference>
<proteinExistence type="predicted"/>
<sequence length="72" mass="8514">MPSIWMFYGLIVYMYFRDSRQHKLPHIYVRYQNEEVVVSIPDGNILEGRIPSRDMLVLRAKTKGGMDFDYGV</sequence>
<dbReference type="EMBL" id="CAADGH010000086">
    <property type="protein sequence ID" value="VFK76966.1"/>
    <property type="molecule type" value="Genomic_DNA"/>
</dbReference>
<evidence type="ECO:0008006" key="4">
    <source>
        <dbReference type="Google" id="ProtNLM"/>
    </source>
</evidence>
<dbReference type="EMBL" id="CAADFQ010000081">
    <property type="protein sequence ID" value="VFK34720.1"/>
    <property type="molecule type" value="Genomic_DNA"/>
</dbReference>
<dbReference type="InterPro" id="IPR025427">
    <property type="entry name" value="DUF4160"/>
</dbReference>
<dbReference type="EMBL" id="CAADFO010000082">
    <property type="protein sequence ID" value="VFK31366.1"/>
    <property type="molecule type" value="Genomic_DNA"/>
</dbReference>
<dbReference type="AlphaFoldDB" id="A0A450XZM7"/>